<feature type="transmembrane region" description="Helical" evidence="9">
    <location>
        <begin position="152"/>
        <end position="174"/>
    </location>
</feature>
<dbReference type="OMA" id="QMMGVWF"/>
<dbReference type="AlphaFoldDB" id="A0A1U7LQ19"/>
<evidence type="ECO:0000256" key="6">
    <source>
        <dbReference type="ARBA" id="ARBA00023136"/>
    </source>
</evidence>
<name>A0A1U7LQ19_NEOID</name>
<feature type="transmembrane region" description="Helical" evidence="9">
    <location>
        <begin position="464"/>
        <end position="488"/>
    </location>
</feature>
<evidence type="ECO:0000256" key="3">
    <source>
        <dbReference type="ARBA" id="ARBA00022448"/>
    </source>
</evidence>
<dbReference type="FunFam" id="1.20.1250.20:FF:000085">
    <property type="entry name" value="MFS peptide transporter Ptr2"/>
    <property type="match status" value="1"/>
</dbReference>
<protein>
    <submittedName>
        <fullName evidence="10">Putative peptide transporter ptr2</fullName>
    </submittedName>
</protein>
<dbReference type="InterPro" id="IPR018456">
    <property type="entry name" value="PTR2_symporter_CS"/>
</dbReference>
<keyword evidence="11" id="KW-1185">Reference proteome</keyword>
<dbReference type="PROSITE" id="PS01023">
    <property type="entry name" value="PTR2_2"/>
    <property type="match status" value="1"/>
</dbReference>
<dbReference type="Pfam" id="PF00854">
    <property type="entry name" value="PTR2"/>
    <property type="match status" value="1"/>
</dbReference>
<dbReference type="PROSITE" id="PS01022">
    <property type="entry name" value="PTR2_1"/>
    <property type="match status" value="1"/>
</dbReference>
<dbReference type="OrthoDB" id="8904098at2759"/>
<gene>
    <name evidence="10" type="ORF">NEOLI_004317</name>
</gene>
<evidence type="ECO:0000256" key="1">
    <source>
        <dbReference type="ARBA" id="ARBA00004141"/>
    </source>
</evidence>
<dbReference type="GO" id="GO:0071916">
    <property type="term" value="F:dipeptide transmembrane transporter activity"/>
    <property type="evidence" value="ECO:0007669"/>
    <property type="project" value="UniProtKB-ARBA"/>
</dbReference>
<sequence>MAQRVYTSDSANLRNDDLDDQQHDITGGLLGNTAAESSLYDHDTKDDLSDENHIEPTEQELSTLNRVADALPLGAWLVVVIEFCERFMFYGTSGPFQNYIQNSPHSKPLGALGLGQRGATMLNNFWNFWCYFTPIFGAIIADQYLGRYRTICLFGIFYLIGSVILFSTSFPAAIESGASLGGFITAIIIMGLGAGGIKPNVSPLVAEQCSRTQRTIKVLPSGKRVIIDPAVTAQRVFMTFYWAINVGSLSSMATTQLRKDVGYWAAFLLPLCMFVIGLLVLFLGRSKYIVRPPQGSVIPRSFQALWIGFVNGCNMDKAKPSVIATRSSGDKALWDDHFIDELKRALTACRIFLFFPIYWVCYFEMTTNLISQAGQMKTGSTPNDFLQNLNPITLIIFIPIFDRLVYPGLRKVGIRMLPMTRIILGFFTAAASMAYAAGVQHMIYTTGPCFKNFSDGCTENNVNVWIQTPAYVLIALSEIFASITGLEYAYTKAPSSMKSFVMAMFLLTYAGGAILGIALASVAVDPKLVWMYTAIAVTAVISGISFWACFKHLNGMEDEMNALEAKGQQAVPVGSIVQSKKSNHHNLNA</sequence>
<reference evidence="10 11" key="1">
    <citation type="submission" date="2016-04" db="EMBL/GenBank/DDBJ databases">
        <title>Evolutionary innovation and constraint leading to complex multicellularity in the Ascomycota.</title>
        <authorList>
            <person name="Cisse O."/>
            <person name="Nguyen A."/>
            <person name="Hewitt D.A."/>
            <person name="Jedd G."/>
            <person name="Stajich J.E."/>
        </authorList>
    </citation>
    <scope>NUCLEOTIDE SEQUENCE [LARGE SCALE GENOMIC DNA]</scope>
    <source>
        <strain evidence="10 11">DAH-3</strain>
    </source>
</reference>
<keyword evidence="6 9" id="KW-0472">Membrane</keyword>
<keyword evidence="3 7" id="KW-0813">Transport</keyword>
<accession>A0A1U7LQ19</accession>
<evidence type="ECO:0000313" key="11">
    <source>
        <dbReference type="Proteomes" id="UP000186594"/>
    </source>
</evidence>
<evidence type="ECO:0000256" key="9">
    <source>
        <dbReference type="SAM" id="Phobius"/>
    </source>
</evidence>
<dbReference type="GO" id="GO:0005886">
    <property type="term" value="C:plasma membrane"/>
    <property type="evidence" value="ECO:0007669"/>
    <property type="project" value="UniProtKB-ARBA"/>
</dbReference>
<evidence type="ECO:0000256" key="2">
    <source>
        <dbReference type="ARBA" id="ARBA00005982"/>
    </source>
</evidence>
<comment type="subcellular location">
    <subcellularLocation>
        <location evidence="1 7">Membrane</location>
        <topology evidence="1 7">Multi-pass membrane protein</topology>
    </subcellularLocation>
</comment>
<proteinExistence type="inferred from homology"/>
<feature type="transmembrane region" description="Helical" evidence="9">
    <location>
        <begin position="500"/>
        <end position="523"/>
    </location>
</feature>
<feature type="transmembrane region" description="Helical" evidence="9">
    <location>
        <begin position="529"/>
        <end position="550"/>
    </location>
</feature>
<evidence type="ECO:0000256" key="8">
    <source>
        <dbReference type="SAM" id="MobiDB-lite"/>
    </source>
</evidence>
<evidence type="ECO:0000256" key="5">
    <source>
        <dbReference type="ARBA" id="ARBA00022989"/>
    </source>
</evidence>
<dbReference type="Gene3D" id="1.20.1250.20">
    <property type="entry name" value="MFS general substrate transporter like domains"/>
    <property type="match status" value="1"/>
</dbReference>
<feature type="transmembrane region" description="Helical" evidence="9">
    <location>
        <begin position="422"/>
        <end position="444"/>
    </location>
</feature>
<feature type="compositionally biased region" description="Basic and acidic residues" evidence="8">
    <location>
        <begin position="14"/>
        <end position="23"/>
    </location>
</feature>
<feature type="transmembrane region" description="Helical" evidence="9">
    <location>
        <begin position="345"/>
        <end position="365"/>
    </location>
</feature>
<evidence type="ECO:0000313" key="10">
    <source>
        <dbReference type="EMBL" id="OLL24766.1"/>
    </source>
</evidence>
<keyword evidence="4 7" id="KW-0812">Transmembrane</keyword>
<feature type="transmembrane region" description="Helical" evidence="9">
    <location>
        <begin position="180"/>
        <end position="197"/>
    </location>
</feature>
<dbReference type="Proteomes" id="UP000186594">
    <property type="component" value="Unassembled WGS sequence"/>
</dbReference>
<dbReference type="InterPro" id="IPR036259">
    <property type="entry name" value="MFS_trans_sf"/>
</dbReference>
<feature type="transmembrane region" description="Helical" evidence="9">
    <location>
        <begin position="126"/>
        <end position="145"/>
    </location>
</feature>
<dbReference type="EMBL" id="LXFE01000635">
    <property type="protein sequence ID" value="OLL24766.1"/>
    <property type="molecule type" value="Genomic_DNA"/>
</dbReference>
<feature type="transmembrane region" description="Helical" evidence="9">
    <location>
        <begin position="385"/>
        <end position="401"/>
    </location>
</feature>
<organism evidence="10 11">
    <name type="scientific">Neolecta irregularis (strain DAH-3)</name>
    <dbReference type="NCBI Taxonomy" id="1198029"/>
    <lineage>
        <taxon>Eukaryota</taxon>
        <taxon>Fungi</taxon>
        <taxon>Dikarya</taxon>
        <taxon>Ascomycota</taxon>
        <taxon>Taphrinomycotina</taxon>
        <taxon>Neolectales</taxon>
        <taxon>Neolectaceae</taxon>
        <taxon>Neolecta</taxon>
    </lineage>
</organism>
<feature type="region of interest" description="Disordered" evidence="8">
    <location>
        <begin position="1"/>
        <end position="27"/>
    </location>
</feature>
<feature type="transmembrane region" description="Helical" evidence="9">
    <location>
        <begin position="264"/>
        <end position="284"/>
    </location>
</feature>
<dbReference type="InterPro" id="IPR000109">
    <property type="entry name" value="POT_fam"/>
</dbReference>
<dbReference type="PANTHER" id="PTHR11654">
    <property type="entry name" value="OLIGOPEPTIDE TRANSPORTER-RELATED"/>
    <property type="match status" value="1"/>
</dbReference>
<evidence type="ECO:0000256" key="4">
    <source>
        <dbReference type="ARBA" id="ARBA00022692"/>
    </source>
</evidence>
<comment type="similarity">
    <text evidence="2 7">Belongs to the major facilitator superfamily. Proton-dependent oligopeptide transporter (POT/PTR) (TC 2.A.17) family.</text>
</comment>
<comment type="caution">
    <text evidence="10">The sequence shown here is derived from an EMBL/GenBank/DDBJ whole genome shotgun (WGS) entry which is preliminary data.</text>
</comment>
<keyword evidence="5 9" id="KW-1133">Transmembrane helix</keyword>
<evidence type="ECO:0000256" key="7">
    <source>
        <dbReference type="RuleBase" id="RU003755"/>
    </source>
</evidence>
<dbReference type="SUPFAM" id="SSF103473">
    <property type="entry name" value="MFS general substrate transporter"/>
    <property type="match status" value="1"/>
</dbReference>
<feature type="compositionally biased region" description="Polar residues" evidence="8">
    <location>
        <begin position="1"/>
        <end position="13"/>
    </location>
</feature>